<dbReference type="Proteomes" id="UP000199643">
    <property type="component" value="Unassembled WGS sequence"/>
</dbReference>
<accession>A0A1G7X3I0</accession>
<organism evidence="1 2">
    <name type="scientific">Pedobacter terrae</name>
    <dbReference type="NCBI Taxonomy" id="405671"/>
    <lineage>
        <taxon>Bacteria</taxon>
        <taxon>Pseudomonadati</taxon>
        <taxon>Bacteroidota</taxon>
        <taxon>Sphingobacteriia</taxon>
        <taxon>Sphingobacteriales</taxon>
        <taxon>Sphingobacteriaceae</taxon>
        <taxon>Pedobacter</taxon>
    </lineage>
</organism>
<reference evidence="2" key="1">
    <citation type="submission" date="2016-10" db="EMBL/GenBank/DDBJ databases">
        <authorList>
            <person name="Varghese N."/>
            <person name="Submissions S."/>
        </authorList>
    </citation>
    <scope>NUCLEOTIDE SEQUENCE [LARGE SCALE GENOMIC DNA]</scope>
    <source>
        <strain evidence="2">DSM 17933</strain>
    </source>
</reference>
<sequence length="30" mass="3500">MRSYFYNINAALSDEANAVLKEGMERFPDF</sequence>
<dbReference type="EMBL" id="FNCH01000011">
    <property type="protein sequence ID" value="SDG78712.1"/>
    <property type="molecule type" value="Genomic_DNA"/>
</dbReference>
<dbReference type="AlphaFoldDB" id="A0A1G7X3I0"/>
<dbReference type="STRING" id="405671.SAMN05421827_11147"/>
<keyword evidence="2" id="KW-1185">Reference proteome</keyword>
<evidence type="ECO:0000313" key="2">
    <source>
        <dbReference type="Proteomes" id="UP000199643"/>
    </source>
</evidence>
<name>A0A1G7X3I0_9SPHI</name>
<protein>
    <submittedName>
        <fullName evidence="1">Uncharacterized protein</fullName>
    </submittedName>
</protein>
<gene>
    <name evidence="1" type="ORF">SAMN05421827_11147</name>
</gene>
<proteinExistence type="predicted"/>
<evidence type="ECO:0000313" key="1">
    <source>
        <dbReference type="EMBL" id="SDG78712.1"/>
    </source>
</evidence>